<proteinExistence type="predicted"/>
<dbReference type="PANTHER" id="PTHR40394:SF2">
    <property type="entry name" value="QUINOL:CYTOCHROME C OXIDOREDUCTASE MEMBRANE PROTEIN"/>
    <property type="match status" value="1"/>
</dbReference>
<dbReference type="KEGG" id="vin:AKJ08_3198"/>
<dbReference type="InterPro" id="IPR009056">
    <property type="entry name" value="Cyt_c-like_dom"/>
</dbReference>
<dbReference type="STRING" id="1391653.AKJ08_3198"/>
<accession>A0A0K1PHD8</accession>
<dbReference type="GO" id="GO:0046872">
    <property type="term" value="F:metal ion binding"/>
    <property type="evidence" value="ECO:0007669"/>
    <property type="project" value="UniProtKB-KW"/>
</dbReference>
<evidence type="ECO:0000313" key="7">
    <source>
        <dbReference type="EMBL" id="AKU92811.1"/>
    </source>
</evidence>
<evidence type="ECO:0000256" key="1">
    <source>
        <dbReference type="ARBA" id="ARBA00022617"/>
    </source>
</evidence>
<name>A0A0K1PHD8_9BACT</name>
<feature type="domain" description="Cytochrome c" evidence="6">
    <location>
        <begin position="107"/>
        <end position="192"/>
    </location>
</feature>
<keyword evidence="5" id="KW-0732">Signal</keyword>
<dbReference type="PROSITE" id="PS51257">
    <property type="entry name" value="PROKAR_LIPOPROTEIN"/>
    <property type="match status" value="1"/>
</dbReference>
<dbReference type="Pfam" id="PF13442">
    <property type="entry name" value="Cytochrome_CBB3"/>
    <property type="match status" value="1"/>
</dbReference>
<dbReference type="PANTHER" id="PTHR40394">
    <property type="entry name" value="LIPOPROTEIN-RELATED"/>
    <property type="match status" value="1"/>
</dbReference>
<organism evidence="7 8">
    <name type="scientific">Vulgatibacter incomptus</name>
    <dbReference type="NCBI Taxonomy" id="1391653"/>
    <lineage>
        <taxon>Bacteria</taxon>
        <taxon>Pseudomonadati</taxon>
        <taxon>Myxococcota</taxon>
        <taxon>Myxococcia</taxon>
        <taxon>Myxococcales</taxon>
        <taxon>Cystobacterineae</taxon>
        <taxon>Vulgatibacteraceae</taxon>
        <taxon>Vulgatibacter</taxon>
    </lineage>
</organism>
<dbReference type="AlphaFoldDB" id="A0A0K1PHD8"/>
<evidence type="ECO:0000259" key="6">
    <source>
        <dbReference type="PROSITE" id="PS51007"/>
    </source>
</evidence>
<reference evidence="7 8" key="1">
    <citation type="submission" date="2015-08" db="EMBL/GenBank/DDBJ databases">
        <authorList>
            <person name="Babu N.S."/>
            <person name="Beckwith C.J."/>
            <person name="Beseler K.G."/>
            <person name="Brison A."/>
            <person name="Carone J.V."/>
            <person name="Caskin T.P."/>
            <person name="Diamond M."/>
            <person name="Durham M.E."/>
            <person name="Foxe J.M."/>
            <person name="Go M."/>
            <person name="Henderson B.A."/>
            <person name="Jones I.B."/>
            <person name="McGettigan J.A."/>
            <person name="Micheletti S.J."/>
            <person name="Nasrallah M.E."/>
            <person name="Ortiz D."/>
            <person name="Piller C.R."/>
            <person name="Privatt S.R."/>
            <person name="Schneider S.L."/>
            <person name="Sharp S."/>
            <person name="Smith T.C."/>
            <person name="Stanton J.D."/>
            <person name="Ullery H.E."/>
            <person name="Wilson R.J."/>
            <person name="Serrano M.G."/>
            <person name="Buck G."/>
            <person name="Lee V."/>
            <person name="Wang Y."/>
            <person name="Carvalho R."/>
            <person name="Voegtly L."/>
            <person name="Shi R."/>
            <person name="Duckworth R."/>
            <person name="Johnson A."/>
            <person name="Loviza R."/>
            <person name="Walstead R."/>
            <person name="Shah Z."/>
            <person name="Kiflezghi M."/>
            <person name="Wade K."/>
            <person name="Ball S.L."/>
            <person name="Bradley K.W."/>
            <person name="Asai D.J."/>
            <person name="Bowman C.A."/>
            <person name="Russell D.A."/>
            <person name="Pope W.H."/>
            <person name="Jacobs-Sera D."/>
            <person name="Hendrix R.W."/>
            <person name="Hatfull G.F."/>
        </authorList>
    </citation>
    <scope>NUCLEOTIDE SEQUENCE [LARGE SCALE GENOMIC DNA]</scope>
    <source>
        <strain evidence="7 8">DSM 27710</strain>
    </source>
</reference>
<protein>
    <submittedName>
        <fullName evidence="7">ABC-type Fe3+ transport system protein</fullName>
    </submittedName>
</protein>
<keyword evidence="3 4" id="KW-0408">Iron</keyword>
<feature type="signal peptide" evidence="5">
    <location>
        <begin position="1"/>
        <end position="17"/>
    </location>
</feature>
<dbReference type="PROSITE" id="PS51007">
    <property type="entry name" value="CYTC"/>
    <property type="match status" value="1"/>
</dbReference>
<dbReference type="RefSeq" id="WP_050726927.1">
    <property type="nucleotide sequence ID" value="NZ_CP012332.1"/>
</dbReference>
<dbReference type="SUPFAM" id="SSF46626">
    <property type="entry name" value="Cytochrome c"/>
    <property type="match status" value="1"/>
</dbReference>
<keyword evidence="1 4" id="KW-0349">Heme</keyword>
<feature type="chain" id="PRO_5005465785" evidence="5">
    <location>
        <begin position="18"/>
        <end position="211"/>
    </location>
</feature>
<dbReference type="InterPro" id="IPR036909">
    <property type="entry name" value="Cyt_c-like_dom_sf"/>
</dbReference>
<dbReference type="GO" id="GO:0020037">
    <property type="term" value="F:heme binding"/>
    <property type="evidence" value="ECO:0007669"/>
    <property type="project" value="InterPro"/>
</dbReference>
<gene>
    <name evidence="7" type="ORF">AKJ08_3198</name>
</gene>
<evidence type="ECO:0000256" key="4">
    <source>
        <dbReference type="PROSITE-ProRule" id="PRU00433"/>
    </source>
</evidence>
<evidence type="ECO:0000256" key="3">
    <source>
        <dbReference type="ARBA" id="ARBA00023004"/>
    </source>
</evidence>
<dbReference type="Proteomes" id="UP000055590">
    <property type="component" value="Chromosome"/>
</dbReference>
<dbReference type="GO" id="GO:0009055">
    <property type="term" value="F:electron transfer activity"/>
    <property type="evidence" value="ECO:0007669"/>
    <property type="project" value="InterPro"/>
</dbReference>
<keyword evidence="8" id="KW-1185">Reference proteome</keyword>
<evidence type="ECO:0000256" key="2">
    <source>
        <dbReference type="ARBA" id="ARBA00022723"/>
    </source>
</evidence>
<sequence length="211" mass="23467">MIRRMLLLSFFAALALAGCRGGTSTEPPLLVPSKWVDHFFLPVTNMNNQPKAKAQSQSHFWPDGRTARLPPEHTVARDALKADDAFYRGVDSAGKPVAQYPVELSEGLLARGQQRYNIYCAPCHDAVGTGKGIVPTKGWIPPPSFHDERILEFVPGQLFDVISHGVRTMPSYAKQISEGDRWAIVSYIQALQRSHHASLEDVPPELRNNLR</sequence>
<dbReference type="EMBL" id="CP012332">
    <property type="protein sequence ID" value="AKU92811.1"/>
    <property type="molecule type" value="Genomic_DNA"/>
</dbReference>
<keyword evidence="2 4" id="KW-0479">Metal-binding</keyword>
<dbReference type="Gene3D" id="1.10.760.10">
    <property type="entry name" value="Cytochrome c-like domain"/>
    <property type="match status" value="1"/>
</dbReference>
<evidence type="ECO:0000256" key="5">
    <source>
        <dbReference type="SAM" id="SignalP"/>
    </source>
</evidence>
<evidence type="ECO:0000313" key="8">
    <source>
        <dbReference type="Proteomes" id="UP000055590"/>
    </source>
</evidence>